<dbReference type="InterPro" id="IPR027417">
    <property type="entry name" value="P-loop_NTPase"/>
</dbReference>
<name>A0AAE9X7L5_PORGN</name>
<evidence type="ECO:0000256" key="2">
    <source>
        <dbReference type="ARBA" id="ARBA00022840"/>
    </source>
</evidence>
<dbReference type="GO" id="GO:0005524">
    <property type="term" value="F:ATP binding"/>
    <property type="evidence" value="ECO:0007669"/>
    <property type="project" value="UniProtKB-KW"/>
</dbReference>
<evidence type="ECO:0000256" key="3">
    <source>
        <dbReference type="ARBA" id="ARBA00023125"/>
    </source>
</evidence>
<evidence type="ECO:0000256" key="1">
    <source>
        <dbReference type="ARBA" id="ARBA00022741"/>
    </source>
</evidence>
<organism evidence="6 7">
    <name type="scientific">Porphyromonas gingivalis</name>
    <name type="common">Bacteroides gingivalis</name>
    <dbReference type="NCBI Taxonomy" id="837"/>
    <lineage>
        <taxon>Bacteria</taxon>
        <taxon>Pseudomonadati</taxon>
        <taxon>Bacteroidota</taxon>
        <taxon>Bacteroidia</taxon>
        <taxon>Bacteroidales</taxon>
        <taxon>Porphyromonadaceae</taxon>
        <taxon>Porphyromonas</taxon>
    </lineage>
</organism>
<feature type="domain" description="DNA mismatch repair proteins mutS family" evidence="5">
    <location>
        <begin position="318"/>
        <end position="494"/>
    </location>
</feature>
<dbReference type="SUPFAM" id="SSF52540">
    <property type="entry name" value="P-loop containing nucleoside triphosphate hydrolases"/>
    <property type="match status" value="1"/>
</dbReference>
<dbReference type="Gene3D" id="3.40.50.300">
    <property type="entry name" value="P-loop containing nucleotide triphosphate hydrolases"/>
    <property type="match status" value="1"/>
</dbReference>
<keyword evidence="3" id="KW-0238">DNA-binding</keyword>
<dbReference type="Proteomes" id="UP001179540">
    <property type="component" value="Chromosome"/>
</dbReference>
<keyword evidence="4" id="KW-0812">Transmembrane</keyword>
<dbReference type="GO" id="GO:0140664">
    <property type="term" value="F:ATP-dependent DNA damage sensor activity"/>
    <property type="evidence" value="ECO:0007669"/>
    <property type="project" value="InterPro"/>
</dbReference>
<dbReference type="GO" id="GO:0030983">
    <property type="term" value="F:mismatched DNA binding"/>
    <property type="evidence" value="ECO:0007669"/>
    <property type="project" value="InterPro"/>
</dbReference>
<keyword evidence="4" id="KW-0472">Membrane</keyword>
<proteinExistence type="predicted"/>
<evidence type="ECO:0000259" key="5">
    <source>
        <dbReference type="SMART" id="SM00534"/>
    </source>
</evidence>
<protein>
    <submittedName>
        <fullName evidence="6">DNA mismatch repair protein MutS</fullName>
    </submittedName>
</protein>
<dbReference type="GO" id="GO:0005829">
    <property type="term" value="C:cytosol"/>
    <property type="evidence" value="ECO:0007669"/>
    <property type="project" value="TreeGrafter"/>
</dbReference>
<gene>
    <name evidence="6" type="ORF">NY149_03120</name>
</gene>
<dbReference type="AlphaFoldDB" id="A0AAE9X7L5"/>
<evidence type="ECO:0000313" key="7">
    <source>
        <dbReference type="Proteomes" id="UP001179540"/>
    </source>
</evidence>
<feature type="transmembrane region" description="Helical" evidence="4">
    <location>
        <begin position="220"/>
        <end position="238"/>
    </location>
</feature>
<accession>A0AAE9X7L5</accession>
<keyword evidence="1" id="KW-0547">Nucleotide-binding</keyword>
<evidence type="ECO:0000313" key="6">
    <source>
        <dbReference type="EMBL" id="WCF99640.1"/>
    </source>
</evidence>
<reference evidence="6" key="1">
    <citation type="submission" date="2023-01" db="EMBL/GenBank/DDBJ databases">
        <title>Phages are important unrecognized players in the ecology of the oral pathogen Porphyromonas gingivalis.</title>
        <authorList>
            <person name="Matrishin C.B."/>
            <person name="Kauffman K.M."/>
        </authorList>
    </citation>
    <scope>NUCLEOTIDE SEQUENCE</scope>
    <source>
        <strain evidence="6">HG1691old</strain>
    </source>
</reference>
<sequence length="495" mass="56266">MDKNISFQDGSNYIDIHSPYSYDLDIFGSGSLFQRINRTTTFSGEKALAQKLSNINSRTTEDSIKQDAIDELMLSSDFREDYLSTPHFKPKSIENNTLSDTDILLSKHIKWIWIFPICIALCILYLLINYIFTGIISPVASTTLTALFLLQLFITIVVSNKIKTALRISKSIIDFNKGYMPVIVKISAHSFKTLQLQKIQKVAQNYLEDLKSIRRIESIYALRANPLLWILLNGFFLIDLLETLKFHQWKVKRWESFPMLLENIGEFEALASFAQFNFNHPDYCIPRLREDILIDMKNGKHPFMGISGVGNDFSISKGSISIITGANMSGKSTFLRTIAVNLILAKNGCRVPAEAFDFNPNSQLFTSMRTRDDIKGGVSYFQSEIIRLDKAIDLALSSAYVILILDEVLKGTNSVDKLEGTKKLLYFFVEKSFTTILATHDIDVTSLELSSVRRNYCFEITAENPPKYPYKLTNGVCQNKNASFLINCILQKTRK</sequence>
<evidence type="ECO:0000256" key="4">
    <source>
        <dbReference type="SAM" id="Phobius"/>
    </source>
</evidence>
<feature type="transmembrane region" description="Helical" evidence="4">
    <location>
        <begin position="138"/>
        <end position="158"/>
    </location>
</feature>
<dbReference type="RefSeq" id="WP_271913412.1">
    <property type="nucleotide sequence ID" value="NZ_CP116613.1"/>
</dbReference>
<dbReference type="GO" id="GO:0006298">
    <property type="term" value="P:mismatch repair"/>
    <property type="evidence" value="ECO:0007669"/>
    <property type="project" value="InterPro"/>
</dbReference>
<dbReference type="InterPro" id="IPR000432">
    <property type="entry name" value="DNA_mismatch_repair_MutS_C"/>
</dbReference>
<dbReference type="Pfam" id="PF00488">
    <property type="entry name" value="MutS_V"/>
    <property type="match status" value="1"/>
</dbReference>
<dbReference type="PANTHER" id="PTHR11361:SF99">
    <property type="entry name" value="DNA MISMATCH REPAIR PROTEIN"/>
    <property type="match status" value="1"/>
</dbReference>
<keyword evidence="4" id="KW-1133">Transmembrane helix</keyword>
<dbReference type="EMBL" id="CP116613">
    <property type="protein sequence ID" value="WCF99640.1"/>
    <property type="molecule type" value="Genomic_DNA"/>
</dbReference>
<keyword evidence="2" id="KW-0067">ATP-binding</keyword>
<dbReference type="PANTHER" id="PTHR11361">
    <property type="entry name" value="DNA MISMATCH REPAIR PROTEIN MUTS FAMILY MEMBER"/>
    <property type="match status" value="1"/>
</dbReference>
<dbReference type="InterPro" id="IPR045076">
    <property type="entry name" value="MutS"/>
</dbReference>
<feature type="transmembrane region" description="Helical" evidence="4">
    <location>
        <begin position="111"/>
        <end position="132"/>
    </location>
</feature>
<dbReference type="SMART" id="SM00534">
    <property type="entry name" value="MUTSac"/>
    <property type="match status" value="1"/>
</dbReference>